<name>A0A6J6KW63_9ZZZZ</name>
<feature type="transmembrane region" description="Helical" evidence="7">
    <location>
        <begin position="212"/>
        <end position="232"/>
    </location>
</feature>
<evidence type="ECO:0000256" key="5">
    <source>
        <dbReference type="ARBA" id="ARBA00022989"/>
    </source>
</evidence>
<feature type="transmembrane region" description="Helical" evidence="7">
    <location>
        <begin position="312"/>
        <end position="332"/>
    </location>
</feature>
<feature type="transmembrane region" description="Helical" evidence="7">
    <location>
        <begin position="56"/>
        <end position="75"/>
    </location>
</feature>
<dbReference type="GO" id="GO:0022857">
    <property type="term" value="F:transmembrane transporter activity"/>
    <property type="evidence" value="ECO:0007669"/>
    <property type="project" value="InterPro"/>
</dbReference>
<evidence type="ECO:0000256" key="1">
    <source>
        <dbReference type="ARBA" id="ARBA00004651"/>
    </source>
</evidence>
<keyword evidence="4 7" id="KW-0812">Transmembrane</keyword>
<feature type="transmembrane region" description="Helical" evidence="7">
    <location>
        <begin position="179"/>
        <end position="200"/>
    </location>
</feature>
<keyword evidence="5 7" id="KW-1133">Transmembrane helix</keyword>
<reference evidence="9" key="1">
    <citation type="submission" date="2020-05" db="EMBL/GenBank/DDBJ databases">
        <authorList>
            <person name="Chiriac C."/>
            <person name="Salcher M."/>
            <person name="Ghai R."/>
            <person name="Kavagutti S V."/>
        </authorList>
    </citation>
    <scope>NUCLEOTIDE SEQUENCE</scope>
</reference>
<feature type="domain" description="Major facilitator superfamily (MFS) profile" evidence="8">
    <location>
        <begin position="18"/>
        <end position="526"/>
    </location>
</feature>
<feature type="transmembrane region" description="Helical" evidence="7">
    <location>
        <begin position="344"/>
        <end position="365"/>
    </location>
</feature>
<sequence length="565" mass="59306">MDDSWMTSGAGHPRRWAILAVLVVSLLVVVLDNTVLNIALPTIQKDLNASQGELVWAIDSYTLSFAALLFTMGVLGDRYGRKKILSFGLFTFGVASAICAFSSSGGMLIGWRAVMGVGGAAVLPVTLAIITVVFPPHERGKAIGLWAGAVGGAIALGPVLGGVLLQNPQWLNWLTGNDWGSVFLINVPIVAVGLFFIWRIVPETKNPNAAKLDFRGLIISATGMFLLVYGIIHASETKAWLVAPVVVPIVLGAGIIALFIVLESKSDHASFDVTLFKNRGYAVSLAAVSLAFFALSGITFTLPFYFQIVRGFGTFAAGMCFVPFAVGQLLAAPRSGGMVMKFGYRKVMTTGLSIVSLALLGLMFVNETTPIWMTLVIFFFFGFGMGNVIAPASTLMQNVLPLARAGAGSAVQNTVRQLGGALGVAIIGTLLATRYAANLSEAFAKSPIPVSVPAQEAASQSLVATMGVIDQLPPDAAPLLQSFRDGAFEAYVSASHFTTLISLVIIVTAALIVGFGLPLITPPSQHAAPGGPPLDPMDALVKEEGAAYAAEAGSEFEQPESQAKN</sequence>
<keyword evidence="6 7" id="KW-0472">Membrane</keyword>
<dbReference type="InterPro" id="IPR020846">
    <property type="entry name" value="MFS_dom"/>
</dbReference>
<dbReference type="Pfam" id="PF07690">
    <property type="entry name" value="MFS_1"/>
    <property type="match status" value="1"/>
</dbReference>
<feature type="transmembrane region" description="Helical" evidence="7">
    <location>
        <begin position="371"/>
        <end position="396"/>
    </location>
</feature>
<dbReference type="GO" id="GO:0005886">
    <property type="term" value="C:plasma membrane"/>
    <property type="evidence" value="ECO:0007669"/>
    <property type="project" value="UniProtKB-SubCell"/>
</dbReference>
<gene>
    <name evidence="9" type="ORF">UFOPK2282_00109</name>
</gene>
<feature type="transmembrane region" description="Helical" evidence="7">
    <location>
        <begin position="84"/>
        <end position="103"/>
    </location>
</feature>
<feature type="transmembrane region" description="Helical" evidence="7">
    <location>
        <begin position="417"/>
        <end position="437"/>
    </location>
</feature>
<keyword evidence="2" id="KW-0813">Transport</keyword>
<dbReference type="InterPro" id="IPR011701">
    <property type="entry name" value="MFS"/>
</dbReference>
<dbReference type="PANTHER" id="PTHR42718:SF42">
    <property type="entry name" value="EXPORT PROTEIN"/>
    <property type="match status" value="1"/>
</dbReference>
<feature type="transmembrane region" description="Helical" evidence="7">
    <location>
        <begin position="238"/>
        <end position="262"/>
    </location>
</feature>
<evidence type="ECO:0000256" key="2">
    <source>
        <dbReference type="ARBA" id="ARBA00022448"/>
    </source>
</evidence>
<dbReference type="InterPro" id="IPR004638">
    <property type="entry name" value="EmrB-like"/>
</dbReference>
<keyword evidence="3" id="KW-1003">Cell membrane</keyword>
<evidence type="ECO:0000256" key="7">
    <source>
        <dbReference type="SAM" id="Phobius"/>
    </source>
</evidence>
<evidence type="ECO:0000256" key="4">
    <source>
        <dbReference type="ARBA" id="ARBA00022692"/>
    </source>
</evidence>
<dbReference type="SUPFAM" id="SSF103473">
    <property type="entry name" value="MFS general substrate transporter"/>
    <property type="match status" value="1"/>
</dbReference>
<feature type="transmembrane region" description="Helical" evidence="7">
    <location>
        <begin position="145"/>
        <end position="167"/>
    </location>
</feature>
<dbReference type="Gene3D" id="1.20.1250.20">
    <property type="entry name" value="MFS general substrate transporter like domains"/>
    <property type="match status" value="1"/>
</dbReference>
<dbReference type="PRINTS" id="PR01036">
    <property type="entry name" value="TCRTETB"/>
</dbReference>
<dbReference type="PANTHER" id="PTHR42718">
    <property type="entry name" value="MAJOR FACILITATOR SUPERFAMILY MULTIDRUG TRANSPORTER MFSC"/>
    <property type="match status" value="1"/>
</dbReference>
<dbReference type="InterPro" id="IPR036259">
    <property type="entry name" value="MFS_trans_sf"/>
</dbReference>
<dbReference type="CDD" id="cd17321">
    <property type="entry name" value="MFS_MMR_MDR_like"/>
    <property type="match status" value="1"/>
</dbReference>
<evidence type="ECO:0000313" key="9">
    <source>
        <dbReference type="EMBL" id="CAB4654040.1"/>
    </source>
</evidence>
<protein>
    <submittedName>
        <fullName evidence="9">Unannotated protein</fullName>
    </submittedName>
</protein>
<feature type="transmembrane region" description="Helical" evidence="7">
    <location>
        <begin position="283"/>
        <end position="306"/>
    </location>
</feature>
<feature type="transmembrane region" description="Helical" evidence="7">
    <location>
        <begin position="109"/>
        <end position="133"/>
    </location>
</feature>
<feature type="transmembrane region" description="Helical" evidence="7">
    <location>
        <begin position="16"/>
        <end position="36"/>
    </location>
</feature>
<dbReference type="NCBIfam" id="TIGR00711">
    <property type="entry name" value="efflux_EmrB"/>
    <property type="match status" value="1"/>
</dbReference>
<dbReference type="Gene3D" id="1.20.1720.10">
    <property type="entry name" value="Multidrug resistance protein D"/>
    <property type="match status" value="1"/>
</dbReference>
<dbReference type="PROSITE" id="PS50850">
    <property type="entry name" value="MFS"/>
    <property type="match status" value="1"/>
</dbReference>
<feature type="transmembrane region" description="Helical" evidence="7">
    <location>
        <begin position="500"/>
        <end position="520"/>
    </location>
</feature>
<accession>A0A6J6KW63</accession>
<evidence type="ECO:0000256" key="6">
    <source>
        <dbReference type="ARBA" id="ARBA00023136"/>
    </source>
</evidence>
<dbReference type="EMBL" id="CAEZWR010000007">
    <property type="protein sequence ID" value="CAB4654040.1"/>
    <property type="molecule type" value="Genomic_DNA"/>
</dbReference>
<proteinExistence type="predicted"/>
<evidence type="ECO:0000256" key="3">
    <source>
        <dbReference type="ARBA" id="ARBA00022475"/>
    </source>
</evidence>
<dbReference type="AlphaFoldDB" id="A0A6J6KW63"/>
<evidence type="ECO:0000259" key="8">
    <source>
        <dbReference type="PROSITE" id="PS50850"/>
    </source>
</evidence>
<comment type="subcellular location">
    <subcellularLocation>
        <location evidence="1">Cell membrane</location>
        <topology evidence="1">Multi-pass membrane protein</topology>
    </subcellularLocation>
</comment>
<organism evidence="9">
    <name type="scientific">freshwater metagenome</name>
    <dbReference type="NCBI Taxonomy" id="449393"/>
    <lineage>
        <taxon>unclassified sequences</taxon>
        <taxon>metagenomes</taxon>
        <taxon>ecological metagenomes</taxon>
    </lineage>
</organism>